<dbReference type="Proteomes" id="UP001210609">
    <property type="component" value="Chromosome"/>
</dbReference>
<dbReference type="Pfam" id="PF00291">
    <property type="entry name" value="PALP"/>
    <property type="match status" value="1"/>
</dbReference>
<protein>
    <submittedName>
        <fullName evidence="6">Pyridoxal-phosphate dependent enzyme</fullName>
    </submittedName>
</protein>
<dbReference type="RefSeq" id="WP_229837851.1">
    <property type="nucleotide sequence ID" value="NZ_BLIP01000001.1"/>
</dbReference>
<keyword evidence="2" id="KW-0663">Pyridoxal phosphate</keyword>
<evidence type="ECO:0000259" key="4">
    <source>
        <dbReference type="Pfam" id="PF00291"/>
    </source>
</evidence>
<gene>
    <name evidence="5" type="ORF">Sliba_08990</name>
    <name evidence="6" type="ORF">STRLI_000952</name>
</gene>
<evidence type="ECO:0000256" key="1">
    <source>
        <dbReference type="ARBA" id="ARBA00001933"/>
    </source>
</evidence>
<proteinExistence type="predicted"/>
<evidence type="ECO:0000313" key="8">
    <source>
        <dbReference type="Proteomes" id="UP001210609"/>
    </source>
</evidence>
<accession>A0A640TDV0</accession>
<reference evidence="6 8" key="2">
    <citation type="submission" date="2022-12" db="EMBL/GenBank/DDBJ databases">
        <authorList>
            <person name="Ruckert C."/>
            <person name="Busche T."/>
            <person name="Kalinowski J."/>
            <person name="Wittmann C."/>
        </authorList>
    </citation>
    <scope>NUCLEOTIDE SEQUENCE [LARGE SCALE GENOMIC DNA]</scope>
    <source>
        <strain evidence="6 8">DSM 40555</strain>
    </source>
</reference>
<sequence>MGSRGQTARPVPADQLLLPLAGRNPPPSSQLRSSRGPHANEGYKPVAYELPRDFSRRQLDMVVVPTSRADLLAGIGRGFRELAAAGLIGREPRLVAAETAAAAPFTAALRHPDRAESVRG</sequence>
<dbReference type="EMBL" id="BLIP01000001">
    <property type="protein sequence ID" value="GFE20446.1"/>
    <property type="molecule type" value="Genomic_DNA"/>
</dbReference>
<organism evidence="5 7">
    <name type="scientific">Streptomyces nigrescens</name>
    <dbReference type="NCBI Taxonomy" id="1920"/>
    <lineage>
        <taxon>Bacteria</taxon>
        <taxon>Bacillati</taxon>
        <taxon>Actinomycetota</taxon>
        <taxon>Actinomycetes</taxon>
        <taxon>Kitasatosporales</taxon>
        <taxon>Streptomycetaceae</taxon>
        <taxon>Streptomyces</taxon>
    </lineage>
</organism>
<dbReference type="EMBL" id="CP114202">
    <property type="protein sequence ID" value="WAT95261.1"/>
    <property type="molecule type" value="Genomic_DNA"/>
</dbReference>
<evidence type="ECO:0000256" key="2">
    <source>
        <dbReference type="ARBA" id="ARBA00022898"/>
    </source>
</evidence>
<dbReference type="InterPro" id="IPR036052">
    <property type="entry name" value="TrpB-like_PALP_sf"/>
</dbReference>
<evidence type="ECO:0000313" key="5">
    <source>
        <dbReference type="EMBL" id="GFE20446.1"/>
    </source>
</evidence>
<evidence type="ECO:0000313" key="6">
    <source>
        <dbReference type="EMBL" id="WAT95261.1"/>
    </source>
</evidence>
<dbReference type="InterPro" id="IPR001926">
    <property type="entry name" value="TrpB-like_PALP"/>
</dbReference>
<comment type="cofactor">
    <cofactor evidence="1">
        <name>pyridoxal 5'-phosphate</name>
        <dbReference type="ChEBI" id="CHEBI:597326"/>
    </cofactor>
</comment>
<evidence type="ECO:0000256" key="3">
    <source>
        <dbReference type="SAM" id="MobiDB-lite"/>
    </source>
</evidence>
<evidence type="ECO:0000313" key="7">
    <source>
        <dbReference type="Proteomes" id="UP000429552"/>
    </source>
</evidence>
<reference evidence="5 7" key="1">
    <citation type="submission" date="2019-12" db="EMBL/GenBank/DDBJ databases">
        <title>Whole genome shotgun sequence of Streptomyces libani subsp. libani NBRC 13452.</title>
        <authorList>
            <person name="Ichikawa N."/>
            <person name="Kimura A."/>
            <person name="Kitahashi Y."/>
            <person name="Komaki H."/>
            <person name="Tamura T."/>
        </authorList>
    </citation>
    <scope>NUCLEOTIDE SEQUENCE [LARGE SCALE GENOMIC DNA]</scope>
    <source>
        <strain evidence="5 7">NBRC 13452</strain>
    </source>
</reference>
<keyword evidence="8" id="KW-1185">Reference proteome</keyword>
<dbReference type="GO" id="GO:1901605">
    <property type="term" value="P:alpha-amino acid metabolic process"/>
    <property type="evidence" value="ECO:0007669"/>
    <property type="project" value="UniProtKB-ARBA"/>
</dbReference>
<dbReference type="Gene3D" id="3.40.50.1100">
    <property type="match status" value="1"/>
</dbReference>
<dbReference type="SUPFAM" id="SSF53686">
    <property type="entry name" value="Tryptophan synthase beta subunit-like PLP-dependent enzymes"/>
    <property type="match status" value="1"/>
</dbReference>
<name>A0A640TDV0_STRNI</name>
<feature type="region of interest" description="Disordered" evidence="3">
    <location>
        <begin position="1"/>
        <end position="44"/>
    </location>
</feature>
<feature type="domain" description="Tryptophan synthase beta chain-like PALP" evidence="4">
    <location>
        <begin position="36"/>
        <end position="111"/>
    </location>
</feature>
<dbReference type="Proteomes" id="UP000429552">
    <property type="component" value="Unassembled WGS sequence"/>
</dbReference>
<dbReference type="AlphaFoldDB" id="A0A640TDV0"/>